<gene>
    <name evidence="3" type="ORF">OG579_17205</name>
</gene>
<evidence type="ECO:0000313" key="4">
    <source>
        <dbReference type="Proteomes" id="UP001432128"/>
    </source>
</evidence>
<dbReference type="InterPro" id="IPR003777">
    <property type="entry name" value="XdhC_CoxI"/>
</dbReference>
<dbReference type="PANTHER" id="PTHR30388">
    <property type="entry name" value="ALDEHYDE OXIDOREDUCTASE MOLYBDENUM COFACTOR ASSEMBLY PROTEIN"/>
    <property type="match status" value="1"/>
</dbReference>
<name>A0AAU4K066_9NOCA</name>
<dbReference type="Pfam" id="PF13478">
    <property type="entry name" value="XdhC_C"/>
    <property type="match status" value="1"/>
</dbReference>
<dbReference type="InterPro" id="IPR052698">
    <property type="entry name" value="MoCofactor_Util/Proc"/>
</dbReference>
<feature type="domain" description="XdhC- CoxI" evidence="1">
    <location>
        <begin position="11"/>
        <end position="77"/>
    </location>
</feature>
<evidence type="ECO:0000259" key="2">
    <source>
        <dbReference type="Pfam" id="PF13478"/>
    </source>
</evidence>
<keyword evidence="4" id="KW-1185">Reference proteome</keyword>
<dbReference type="InterPro" id="IPR027051">
    <property type="entry name" value="XdhC_Rossmann_dom"/>
</dbReference>
<evidence type="ECO:0000259" key="1">
    <source>
        <dbReference type="Pfam" id="PF02625"/>
    </source>
</evidence>
<reference evidence="3 4" key="1">
    <citation type="submission" date="2022-10" db="EMBL/GenBank/DDBJ databases">
        <title>The complete genomes of actinobacterial strains from the NBC collection.</title>
        <authorList>
            <person name="Joergensen T.S."/>
            <person name="Alvarez Arevalo M."/>
            <person name="Sterndorff E.B."/>
            <person name="Faurdal D."/>
            <person name="Vuksanovic O."/>
            <person name="Mourched A.-S."/>
            <person name="Charusanti P."/>
            <person name="Shaw S."/>
            <person name="Blin K."/>
            <person name="Weber T."/>
        </authorList>
    </citation>
    <scope>NUCLEOTIDE SEQUENCE [LARGE SCALE GENOMIC DNA]</scope>
    <source>
        <strain evidence="3 4">NBC_00319</strain>
    </source>
</reference>
<organism evidence="3 4">
    <name type="scientific">Williamsia herbipolensis</name>
    <dbReference type="NCBI Taxonomy" id="1603258"/>
    <lineage>
        <taxon>Bacteria</taxon>
        <taxon>Bacillati</taxon>
        <taxon>Actinomycetota</taxon>
        <taxon>Actinomycetes</taxon>
        <taxon>Mycobacteriales</taxon>
        <taxon>Nocardiaceae</taxon>
        <taxon>Williamsia</taxon>
    </lineage>
</organism>
<dbReference type="Pfam" id="PF02625">
    <property type="entry name" value="XdhC_CoxI"/>
    <property type="match status" value="1"/>
</dbReference>
<dbReference type="EMBL" id="CP108021">
    <property type="protein sequence ID" value="WUM19426.1"/>
    <property type="molecule type" value="Genomic_DNA"/>
</dbReference>
<sequence length="356" mass="36595">MREILDELCAAAARGPVALARIIAAHGSSPRPVGSAMVLTSDGTIVGSVSAGCVEAAVLAAARDVLATGAAVVERYGPDATDALGLKVGLTCGGEIEVLVERVDDASILVDLAGRLAAGEACALLTTVGTDTRRALMSATGSTETTWDRVDADARAMVAAGASGVVGGEVAGDRAPVFVHVFGTRPRMVVAGANDFVRALAEVACLLGYRVTVVDARATFAVAHRFPAAHEVVVDRPDRYLRAEYEAGRLDHRTVVCVMTHDDAFDVPAIAAALTLDHFAFVGALGSRRTHTERLARLVDAGVPATDLARLHSPVGLDLGAHTVHETAVSIAAAIVAARSGGSGRPLAELDGPIHR</sequence>
<accession>A0AAU4K066</accession>
<proteinExistence type="predicted"/>
<dbReference type="PANTHER" id="PTHR30388:SF4">
    <property type="entry name" value="MOLYBDENUM COFACTOR INSERTION CHAPERONE PAOD"/>
    <property type="match status" value="1"/>
</dbReference>
<dbReference type="RefSeq" id="WP_328856935.1">
    <property type="nucleotide sequence ID" value="NZ_CP108021.1"/>
</dbReference>
<dbReference type="Gene3D" id="3.40.50.720">
    <property type="entry name" value="NAD(P)-binding Rossmann-like Domain"/>
    <property type="match status" value="1"/>
</dbReference>
<dbReference type="Proteomes" id="UP001432128">
    <property type="component" value="Chromosome"/>
</dbReference>
<protein>
    <submittedName>
        <fullName evidence="3">XdhC family protein</fullName>
    </submittedName>
</protein>
<dbReference type="AlphaFoldDB" id="A0AAU4K066"/>
<dbReference type="KEGG" id="whr:OG579_17205"/>
<feature type="domain" description="XdhC Rossmann" evidence="2">
    <location>
        <begin position="188"/>
        <end position="335"/>
    </location>
</feature>
<evidence type="ECO:0000313" key="3">
    <source>
        <dbReference type="EMBL" id="WUM19426.1"/>
    </source>
</evidence>